<dbReference type="PANTHER" id="PTHR48081:SF8">
    <property type="entry name" value="ALPHA_BETA HYDROLASE FOLD-3 DOMAIN-CONTAINING PROTEIN-RELATED"/>
    <property type="match status" value="1"/>
</dbReference>
<dbReference type="EMBL" id="PYMA01000016">
    <property type="protein sequence ID" value="PSW16918.1"/>
    <property type="molecule type" value="Genomic_DNA"/>
</dbReference>
<evidence type="ECO:0000256" key="2">
    <source>
        <dbReference type="SAM" id="SignalP"/>
    </source>
</evidence>
<keyword evidence="5" id="KW-1185">Reference proteome</keyword>
<dbReference type="SUPFAM" id="SSF53474">
    <property type="entry name" value="alpha/beta-Hydrolases"/>
    <property type="match status" value="1"/>
</dbReference>
<feature type="domain" description="BD-FAE-like" evidence="3">
    <location>
        <begin position="167"/>
        <end position="208"/>
    </location>
</feature>
<dbReference type="AlphaFoldDB" id="A0A2T3NN75"/>
<dbReference type="InterPro" id="IPR050300">
    <property type="entry name" value="GDXG_lipolytic_enzyme"/>
</dbReference>
<sequence length="320" mass="35037">MKTFSKLTLACTISIAGFSTQAAEISQVQDIVYGEAAITINGEVQTRELWMDAYLPAFTDEPAPAIFMTFGGSFHRGNPRQPYLMEGAQTTSMQEYCEKFAKRGYACFNIDYRVAPEHPVPSYDGYNEDMLDMSPVLELDGQVNLVRSIMGLPALDFANPDDVSVVENTVLAGAEDLRTAVNFVRKNAENYNIDPDKVVLGGFSAGAINSLNVAHGMKVPVSGVMMLGTAEIGFDIKKTAKSASDISPILMFQGQYDLPATLTRTPILLNHYNNIGADFQYNWVPGASHFYPSGAVSLGSDGTRFSVEERMMTFIERVVN</sequence>
<reference evidence="4 5" key="1">
    <citation type="submission" date="2018-01" db="EMBL/GenBank/DDBJ databases">
        <title>Whole genome sequencing of Histamine producing bacteria.</title>
        <authorList>
            <person name="Butler K."/>
        </authorList>
    </citation>
    <scope>NUCLEOTIDE SEQUENCE [LARGE SCALE GENOMIC DNA]</scope>
    <source>
        <strain evidence="4 5">DSM 100436</strain>
    </source>
</reference>
<proteinExistence type="predicted"/>
<dbReference type="Gene3D" id="3.40.50.1820">
    <property type="entry name" value="alpha/beta hydrolase"/>
    <property type="match status" value="1"/>
</dbReference>
<evidence type="ECO:0000313" key="4">
    <source>
        <dbReference type="EMBL" id="PSW16918.1"/>
    </source>
</evidence>
<evidence type="ECO:0000313" key="5">
    <source>
        <dbReference type="Proteomes" id="UP000241771"/>
    </source>
</evidence>
<gene>
    <name evidence="4" type="ORF">C9I98_20455</name>
</gene>
<organism evidence="4 5">
    <name type="scientific">Photobacterium sanctipauli</name>
    <dbReference type="NCBI Taxonomy" id="1342794"/>
    <lineage>
        <taxon>Bacteria</taxon>
        <taxon>Pseudomonadati</taxon>
        <taxon>Pseudomonadota</taxon>
        <taxon>Gammaproteobacteria</taxon>
        <taxon>Vibrionales</taxon>
        <taxon>Vibrionaceae</taxon>
        <taxon>Photobacterium</taxon>
    </lineage>
</organism>
<accession>A0A2T3NN75</accession>
<feature type="chain" id="PRO_5015647655" description="BD-FAE-like domain-containing protein" evidence="2">
    <location>
        <begin position="23"/>
        <end position="320"/>
    </location>
</feature>
<dbReference type="InterPro" id="IPR029058">
    <property type="entry name" value="AB_hydrolase_fold"/>
</dbReference>
<dbReference type="OrthoDB" id="7444512at2"/>
<dbReference type="PANTHER" id="PTHR48081">
    <property type="entry name" value="AB HYDROLASE SUPERFAMILY PROTEIN C4A8.06C"/>
    <property type="match status" value="1"/>
</dbReference>
<keyword evidence="2" id="KW-0732">Signal</keyword>
<evidence type="ECO:0000256" key="1">
    <source>
        <dbReference type="ARBA" id="ARBA00022801"/>
    </source>
</evidence>
<comment type="caution">
    <text evidence="4">The sequence shown here is derived from an EMBL/GenBank/DDBJ whole genome shotgun (WGS) entry which is preliminary data.</text>
</comment>
<name>A0A2T3NN75_9GAMM</name>
<evidence type="ECO:0000259" key="3">
    <source>
        <dbReference type="Pfam" id="PF20434"/>
    </source>
</evidence>
<protein>
    <recommendedName>
        <fullName evidence="3">BD-FAE-like domain-containing protein</fullName>
    </recommendedName>
</protein>
<dbReference type="RefSeq" id="WP_051901918.1">
    <property type="nucleotide sequence ID" value="NZ_JGVO01000097.1"/>
</dbReference>
<dbReference type="InterPro" id="IPR049492">
    <property type="entry name" value="BD-FAE-like_dom"/>
</dbReference>
<dbReference type="Pfam" id="PF20434">
    <property type="entry name" value="BD-FAE"/>
    <property type="match status" value="2"/>
</dbReference>
<dbReference type="GO" id="GO:0016787">
    <property type="term" value="F:hydrolase activity"/>
    <property type="evidence" value="ECO:0007669"/>
    <property type="project" value="UniProtKB-KW"/>
</dbReference>
<feature type="domain" description="BD-FAE-like" evidence="3">
    <location>
        <begin position="51"/>
        <end position="122"/>
    </location>
</feature>
<keyword evidence="1" id="KW-0378">Hydrolase</keyword>
<feature type="signal peptide" evidence="2">
    <location>
        <begin position="1"/>
        <end position="22"/>
    </location>
</feature>
<dbReference type="Proteomes" id="UP000241771">
    <property type="component" value="Unassembled WGS sequence"/>
</dbReference>